<evidence type="ECO:0000256" key="1">
    <source>
        <dbReference type="SAM" id="MobiDB-lite"/>
    </source>
</evidence>
<proteinExistence type="predicted"/>
<sequence>MSDIDRDLSETEAAHLMPDPEWLQATLNDASEALLEVLAKLEANPDEETSEEILKHDLVHVYAKLNYAVNSARLGPAALTALSEDEVIAWPAKMPFLTFDEIDDLGCEEEDEDAEA</sequence>
<name>A0A2Z6IE16_9BURK</name>
<evidence type="ECO:0000313" key="2">
    <source>
        <dbReference type="EMBL" id="BBF22866.1"/>
    </source>
</evidence>
<protein>
    <submittedName>
        <fullName evidence="2">Uncharacterized protein</fullName>
    </submittedName>
</protein>
<dbReference type="KEGG" id="sutt:SUTMEG_07570"/>
<gene>
    <name evidence="2" type="ORF">SUTMEG_07570</name>
</gene>
<dbReference type="AlphaFoldDB" id="A0A2Z6IE16"/>
<dbReference type="Proteomes" id="UP000271003">
    <property type="component" value="Chromosome"/>
</dbReference>
<feature type="region of interest" description="Disordered" evidence="1">
    <location>
        <begin position="1"/>
        <end position="20"/>
    </location>
</feature>
<evidence type="ECO:0000313" key="3">
    <source>
        <dbReference type="Proteomes" id="UP000271003"/>
    </source>
</evidence>
<reference evidence="2 3" key="1">
    <citation type="journal article" date="2018" name="Int. J. Syst. Evol. Microbiol.">
        <title>Mesosutterella multiformis gen. nov., sp. nov., a member of the family Sutterellaceae and Sutterella megalosphaeroides sp. nov., isolated from human faeces.</title>
        <authorList>
            <person name="Sakamoto M."/>
            <person name="Ikeyama N."/>
            <person name="Kunihiro T."/>
            <person name="Iino T."/>
            <person name="Yuki M."/>
            <person name="Ohkuma M."/>
        </authorList>
    </citation>
    <scope>NUCLEOTIDE SEQUENCE [LARGE SCALE GENOMIC DNA]</scope>
    <source>
        <strain evidence="2 3">6FBBBH3</strain>
    </source>
</reference>
<feature type="compositionally biased region" description="Basic and acidic residues" evidence="1">
    <location>
        <begin position="1"/>
        <end position="13"/>
    </location>
</feature>
<keyword evidence="3" id="KW-1185">Reference proteome</keyword>
<dbReference type="EMBL" id="AP018786">
    <property type="protein sequence ID" value="BBF22866.1"/>
    <property type="molecule type" value="Genomic_DNA"/>
</dbReference>
<accession>A0A2Z6IE16</accession>
<organism evidence="2 3">
    <name type="scientific">Sutterella megalosphaeroides</name>
    <dbReference type="NCBI Taxonomy" id="2494234"/>
    <lineage>
        <taxon>Bacteria</taxon>
        <taxon>Pseudomonadati</taxon>
        <taxon>Pseudomonadota</taxon>
        <taxon>Betaproteobacteria</taxon>
        <taxon>Burkholderiales</taxon>
        <taxon>Sutterellaceae</taxon>
        <taxon>Sutterella</taxon>
    </lineage>
</organism>
<dbReference type="RefSeq" id="WP_232008832.1">
    <property type="nucleotide sequence ID" value="NZ_AP018786.1"/>
</dbReference>